<protein>
    <submittedName>
        <fullName evidence="1">Uncharacterized protein</fullName>
    </submittedName>
</protein>
<proteinExistence type="predicted"/>
<accession>A0A9P6HNB7</accession>
<evidence type="ECO:0000313" key="2">
    <source>
        <dbReference type="Proteomes" id="UP000736335"/>
    </source>
</evidence>
<organism evidence="1 2">
    <name type="scientific">Thelephora terrestris</name>
    <dbReference type="NCBI Taxonomy" id="56493"/>
    <lineage>
        <taxon>Eukaryota</taxon>
        <taxon>Fungi</taxon>
        <taxon>Dikarya</taxon>
        <taxon>Basidiomycota</taxon>
        <taxon>Agaricomycotina</taxon>
        <taxon>Agaricomycetes</taxon>
        <taxon>Thelephorales</taxon>
        <taxon>Thelephoraceae</taxon>
        <taxon>Thelephora</taxon>
    </lineage>
</organism>
<feature type="non-terminal residue" evidence="1">
    <location>
        <position position="99"/>
    </location>
</feature>
<reference evidence="1" key="2">
    <citation type="submission" date="2020-11" db="EMBL/GenBank/DDBJ databases">
        <authorList>
            <consortium name="DOE Joint Genome Institute"/>
            <person name="Kuo A."/>
            <person name="Miyauchi S."/>
            <person name="Kiss E."/>
            <person name="Drula E."/>
            <person name="Kohler A."/>
            <person name="Sanchez-Garcia M."/>
            <person name="Andreopoulos B."/>
            <person name="Barry K.W."/>
            <person name="Bonito G."/>
            <person name="Buee M."/>
            <person name="Carver A."/>
            <person name="Chen C."/>
            <person name="Cichocki N."/>
            <person name="Clum A."/>
            <person name="Culley D."/>
            <person name="Crous P.W."/>
            <person name="Fauchery L."/>
            <person name="Girlanda M."/>
            <person name="Hayes R."/>
            <person name="Keri Z."/>
            <person name="Labutti K."/>
            <person name="Lipzen A."/>
            <person name="Lombard V."/>
            <person name="Magnuson J."/>
            <person name="Maillard F."/>
            <person name="Morin E."/>
            <person name="Murat C."/>
            <person name="Nolan M."/>
            <person name="Ohm R."/>
            <person name="Pangilinan J."/>
            <person name="Pereira M."/>
            <person name="Perotto S."/>
            <person name="Peter M."/>
            <person name="Riley R."/>
            <person name="Sitrit Y."/>
            <person name="Stielow B."/>
            <person name="Szollosi G."/>
            <person name="Zifcakova L."/>
            <person name="Stursova M."/>
            <person name="Spatafora J.W."/>
            <person name="Tedersoo L."/>
            <person name="Vaario L.-M."/>
            <person name="Yamada A."/>
            <person name="Yan M."/>
            <person name="Wang P."/>
            <person name="Xu J."/>
            <person name="Bruns T."/>
            <person name="Baldrian P."/>
            <person name="Vilgalys R."/>
            <person name="Henrissat B."/>
            <person name="Grigoriev I.V."/>
            <person name="Hibbett D."/>
            <person name="Nagy L.G."/>
            <person name="Martin F.M."/>
        </authorList>
    </citation>
    <scope>NUCLEOTIDE SEQUENCE</scope>
    <source>
        <strain evidence="1">UH-Tt-Lm1</strain>
    </source>
</reference>
<comment type="caution">
    <text evidence="1">The sequence shown here is derived from an EMBL/GenBank/DDBJ whole genome shotgun (WGS) entry which is preliminary data.</text>
</comment>
<gene>
    <name evidence="1" type="ORF">BJ322DRAFT_991208</name>
</gene>
<dbReference type="Proteomes" id="UP000736335">
    <property type="component" value="Unassembled WGS sequence"/>
</dbReference>
<feature type="non-terminal residue" evidence="1">
    <location>
        <position position="1"/>
    </location>
</feature>
<dbReference type="EMBL" id="WIUZ02000003">
    <property type="protein sequence ID" value="KAF9789204.1"/>
    <property type="molecule type" value="Genomic_DNA"/>
</dbReference>
<dbReference type="AlphaFoldDB" id="A0A9P6HNB7"/>
<evidence type="ECO:0000313" key="1">
    <source>
        <dbReference type="EMBL" id="KAF9789204.1"/>
    </source>
</evidence>
<dbReference type="OrthoDB" id="3050185at2759"/>
<name>A0A9P6HNB7_9AGAM</name>
<sequence length="99" mass="11553">YLTSHPKSGSVHRVICSPGHHKLPNFLGRWFPRKDDEEIYDFYCVSMLALLKLWRNLATDLKLPTESWAVAFKTFHDSSTPRARRALSEIQYFHECESA</sequence>
<keyword evidence="2" id="KW-1185">Reference proteome</keyword>
<reference evidence="1" key="1">
    <citation type="journal article" date="2020" name="Nat. Commun.">
        <title>Large-scale genome sequencing of mycorrhizal fungi provides insights into the early evolution of symbiotic traits.</title>
        <authorList>
            <person name="Miyauchi S."/>
            <person name="Kiss E."/>
            <person name="Kuo A."/>
            <person name="Drula E."/>
            <person name="Kohler A."/>
            <person name="Sanchez-Garcia M."/>
            <person name="Morin E."/>
            <person name="Andreopoulos B."/>
            <person name="Barry K.W."/>
            <person name="Bonito G."/>
            <person name="Buee M."/>
            <person name="Carver A."/>
            <person name="Chen C."/>
            <person name="Cichocki N."/>
            <person name="Clum A."/>
            <person name="Culley D."/>
            <person name="Crous P.W."/>
            <person name="Fauchery L."/>
            <person name="Girlanda M."/>
            <person name="Hayes R.D."/>
            <person name="Keri Z."/>
            <person name="LaButti K."/>
            <person name="Lipzen A."/>
            <person name="Lombard V."/>
            <person name="Magnuson J."/>
            <person name="Maillard F."/>
            <person name="Murat C."/>
            <person name="Nolan M."/>
            <person name="Ohm R.A."/>
            <person name="Pangilinan J."/>
            <person name="Pereira M.F."/>
            <person name="Perotto S."/>
            <person name="Peter M."/>
            <person name="Pfister S."/>
            <person name="Riley R."/>
            <person name="Sitrit Y."/>
            <person name="Stielow J.B."/>
            <person name="Szollosi G."/>
            <person name="Zifcakova L."/>
            <person name="Stursova M."/>
            <person name="Spatafora J.W."/>
            <person name="Tedersoo L."/>
            <person name="Vaario L.M."/>
            <person name="Yamada A."/>
            <person name="Yan M."/>
            <person name="Wang P."/>
            <person name="Xu J."/>
            <person name="Bruns T."/>
            <person name="Baldrian P."/>
            <person name="Vilgalys R."/>
            <person name="Dunand C."/>
            <person name="Henrissat B."/>
            <person name="Grigoriev I.V."/>
            <person name="Hibbett D."/>
            <person name="Nagy L.G."/>
            <person name="Martin F.M."/>
        </authorList>
    </citation>
    <scope>NUCLEOTIDE SEQUENCE</scope>
    <source>
        <strain evidence="1">UH-Tt-Lm1</strain>
    </source>
</reference>